<dbReference type="GO" id="GO:0016887">
    <property type="term" value="F:ATP hydrolysis activity"/>
    <property type="evidence" value="ECO:0007669"/>
    <property type="project" value="InterPro"/>
</dbReference>
<dbReference type="Gene3D" id="3.30.70.100">
    <property type="match status" value="1"/>
</dbReference>
<dbReference type="InterPro" id="IPR018303">
    <property type="entry name" value="ATPase_P-typ_P_site"/>
</dbReference>
<dbReference type="Gene3D" id="3.40.50.1000">
    <property type="entry name" value="HAD superfamily/HAD-like"/>
    <property type="match status" value="1"/>
</dbReference>
<keyword evidence="6 10" id="KW-0067">ATP-binding</keyword>
<keyword evidence="5 10" id="KW-0547">Nucleotide-binding</keyword>
<protein>
    <submittedName>
        <fullName evidence="13">HBR257Cp</fullName>
    </submittedName>
</protein>
<dbReference type="InterPro" id="IPR027256">
    <property type="entry name" value="P-typ_ATPase_IB"/>
</dbReference>
<dbReference type="SUPFAM" id="SSF81653">
    <property type="entry name" value="Calcium ATPase, transduction domain A"/>
    <property type="match status" value="1"/>
</dbReference>
<dbReference type="PROSITE" id="PS50846">
    <property type="entry name" value="HMA_2"/>
    <property type="match status" value="1"/>
</dbReference>
<feature type="domain" description="HMA" evidence="12">
    <location>
        <begin position="153"/>
        <end position="219"/>
    </location>
</feature>
<dbReference type="InterPro" id="IPR023298">
    <property type="entry name" value="ATPase_P-typ_TM_dom_sf"/>
</dbReference>
<dbReference type="GO" id="GO:0012505">
    <property type="term" value="C:endomembrane system"/>
    <property type="evidence" value="ECO:0007669"/>
    <property type="project" value="UniProtKB-SubCell"/>
</dbReference>
<feature type="compositionally biased region" description="Basic and acidic residues" evidence="11">
    <location>
        <begin position="93"/>
        <end position="111"/>
    </location>
</feature>
<comment type="similarity">
    <text evidence="2 10">Belongs to the cation transport ATPase (P-type) (TC 3.A.3) family. Type IB subfamily.</text>
</comment>
<dbReference type="InterPro" id="IPR023214">
    <property type="entry name" value="HAD_sf"/>
</dbReference>
<dbReference type="PROSITE" id="PS00154">
    <property type="entry name" value="ATPASE_E1_E2"/>
    <property type="match status" value="1"/>
</dbReference>
<dbReference type="InterPro" id="IPR008250">
    <property type="entry name" value="ATPase_P-typ_transduc_dom_A_sf"/>
</dbReference>
<dbReference type="Pfam" id="PF00702">
    <property type="entry name" value="Hydrolase"/>
    <property type="match status" value="1"/>
</dbReference>
<dbReference type="NCBIfam" id="TIGR01525">
    <property type="entry name" value="ATPase-IB_hvy"/>
    <property type="match status" value="1"/>
</dbReference>
<dbReference type="STRING" id="45286.A0A109UX39"/>
<dbReference type="CDD" id="cd00371">
    <property type="entry name" value="HMA"/>
    <property type="match status" value="1"/>
</dbReference>
<feature type="transmembrane region" description="Helical" evidence="10">
    <location>
        <begin position="546"/>
        <end position="569"/>
    </location>
</feature>
<evidence type="ECO:0000313" key="13">
    <source>
        <dbReference type="EMBL" id="AMD19158.1"/>
    </source>
</evidence>
<dbReference type="InterPro" id="IPR017969">
    <property type="entry name" value="Heavy-metal-associated_CS"/>
</dbReference>
<dbReference type="GO" id="GO:0043682">
    <property type="term" value="F:P-type divalent copper transporter activity"/>
    <property type="evidence" value="ECO:0007669"/>
    <property type="project" value="TreeGrafter"/>
</dbReference>
<keyword evidence="4 10" id="KW-0479">Metal-binding</keyword>
<dbReference type="PANTHER" id="PTHR43520:SF8">
    <property type="entry name" value="P-TYPE CU(+) TRANSPORTER"/>
    <property type="match status" value="1"/>
</dbReference>
<evidence type="ECO:0000256" key="8">
    <source>
        <dbReference type="ARBA" id="ARBA00022989"/>
    </source>
</evidence>
<keyword evidence="8 10" id="KW-1133">Transmembrane helix</keyword>
<evidence type="ECO:0000256" key="7">
    <source>
        <dbReference type="ARBA" id="ARBA00022967"/>
    </source>
</evidence>
<accession>A0A109UX39</accession>
<dbReference type="InterPro" id="IPR036412">
    <property type="entry name" value="HAD-like_sf"/>
</dbReference>
<gene>
    <name evidence="13" type="ORF">AW171_hschr2972</name>
</gene>
<dbReference type="GO" id="GO:0005507">
    <property type="term" value="F:copper ion binding"/>
    <property type="evidence" value="ECO:0007669"/>
    <property type="project" value="TreeGrafter"/>
</dbReference>
<name>A0A109UX39_9SACH</name>
<evidence type="ECO:0000256" key="10">
    <source>
        <dbReference type="RuleBase" id="RU362081"/>
    </source>
</evidence>
<feature type="transmembrane region" description="Helical" evidence="10">
    <location>
        <begin position="871"/>
        <end position="894"/>
    </location>
</feature>
<dbReference type="AlphaFoldDB" id="A0A109UX39"/>
<dbReference type="Pfam" id="PF00122">
    <property type="entry name" value="E1-E2_ATPase"/>
    <property type="match status" value="1"/>
</dbReference>
<dbReference type="InterPro" id="IPR059000">
    <property type="entry name" value="ATPase_P-type_domA"/>
</dbReference>
<dbReference type="SFLD" id="SFLDF00027">
    <property type="entry name" value="p-type_atpase"/>
    <property type="match status" value="1"/>
</dbReference>
<dbReference type="OrthoDB" id="432719at2759"/>
<feature type="region of interest" description="Disordered" evidence="11">
    <location>
        <begin position="86"/>
        <end position="147"/>
    </location>
</feature>
<dbReference type="FunFam" id="3.30.70.100:FF:000043">
    <property type="entry name" value="Copper-transporting ATPase 2"/>
    <property type="match status" value="1"/>
</dbReference>
<evidence type="ECO:0000256" key="1">
    <source>
        <dbReference type="ARBA" id="ARBA00004127"/>
    </source>
</evidence>
<sequence>MLFSALLLIREEIEQEKVQGIYSKLLKMNGLVDVKVYKSTREVMVTFDDSVLTLEGVLDTVNKDGVNVEVVDTGGRSDTATAVVSEEGSIGQDIDRARGSLESDRETDDLRQTNPVGKNSGSGGALGPESEVTGAQGATAVPETGVKPLEDLGEVSLQIRGMTCGACSSSIESVVGTLAGVSQVEVSLVTEVGKIRFDKSMVGVRTIIETIEDCGFDATVLQKLDKEAQLEQLAKTQELYRWKHNATYSCCIAGTVCVLYLLLPLFVPSVVGKFPYKETAISGLFYRDIVGLVLATYLHATVGRYFYTSFVNSIKHYSGTMDTLIFISTTTAYVFSLFTMARNVAMRTPKMPMVLFDTSVMLFAFISVGKLMESKAKSFTLSSLSNMVSLLPTSCTIIEESGNRREIPVELLQVNDTIELLPDTIVPADGIVIEGESEVNESLVTGESMFVLKDVGSTVICGSINGPGQLIYKATNVGEDTRLASIITAMKEAQLIKPPIQKYADFMAAKFVPVILTLSLITFLTWLYACYVLNWTPSVFKSSNGPFYTCMQFAISVIVVACPCALGLAAPTAIVVGTGVGAENGIIFKGGGDAIEKVNGINAFLFDKTGTLTTGIMAVTKFHPFIPIENITVTHWRLINLTERISQHPIANALVQYSDQYLQEDTEPEVKVINQKVIMGNGVQCTITLEGQEYDVVVGNRRIMPVKIDYPTSETESFVSINNEVLGVFEFSASINEDAYELINYLLVQGYYIGMLTGDNHEAAVKVSCKLGIPANNIYSELQPEDKCAIVSELRNTHGYKIALVGDGINDSAALVASDLGVSLSSGSQLAMEASDIVLLKDVDTGILQLRKLVYALDIAAKTYQRLRLNIFWAMFYNSFMVPISMGILAPWGIYLPPMAAAAGMALSSVSVVTCSLLLKRWKAPDLSQPSRGKVTLRTRIKDWWQDFRSPPTLTTELEMQERFIRQ</sequence>
<dbReference type="GO" id="GO:0055070">
    <property type="term" value="P:copper ion homeostasis"/>
    <property type="evidence" value="ECO:0007669"/>
    <property type="project" value="TreeGrafter"/>
</dbReference>
<keyword evidence="3 10" id="KW-0812">Transmembrane</keyword>
<dbReference type="PRINTS" id="PR00119">
    <property type="entry name" value="CATATPASE"/>
</dbReference>
<dbReference type="Pfam" id="PF00403">
    <property type="entry name" value="HMA"/>
    <property type="match status" value="1"/>
</dbReference>
<dbReference type="EMBL" id="CP014242">
    <property type="protein sequence ID" value="AMD19158.1"/>
    <property type="molecule type" value="Genomic_DNA"/>
</dbReference>
<evidence type="ECO:0000256" key="5">
    <source>
        <dbReference type="ARBA" id="ARBA00022741"/>
    </source>
</evidence>
<dbReference type="NCBIfam" id="TIGR01494">
    <property type="entry name" value="ATPase_P-type"/>
    <property type="match status" value="1"/>
</dbReference>
<dbReference type="Gene3D" id="2.70.150.10">
    <property type="entry name" value="Calcium-transporting ATPase, cytoplasmic transduction domain A"/>
    <property type="match status" value="1"/>
</dbReference>
<dbReference type="PANTHER" id="PTHR43520">
    <property type="entry name" value="ATP7, ISOFORM B"/>
    <property type="match status" value="1"/>
</dbReference>
<dbReference type="GO" id="GO:0005524">
    <property type="term" value="F:ATP binding"/>
    <property type="evidence" value="ECO:0007669"/>
    <property type="project" value="UniProtKB-UniRule"/>
</dbReference>
<proteinExistence type="inferred from homology"/>
<dbReference type="InterPro" id="IPR023299">
    <property type="entry name" value="ATPase_P-typ_cyto_dom_N"/>
</dbReference>
<evidence type="ECO:0000256" key="2">
    <source>
        <dbReference type="ARBA" id="ARBA00006024"/>
    </source>
</evidence>
<dbReference type="RefSeq" id="XP_017986154.1">
    <property type="nucleotide sequence ID" value="XM_018130665.1"/>
</dbReference>
<dbReference type="InterPro" id="IPR044492">
    <property type="entry name" value="P_typ_ATPase_HD_dom"/>
</dbReference>
<dbReference type="SFLD" id="SFLDG00002">
    <property type="entry name" value="C1.7:_P-type_atpase_like"/>
    <property type="match status" value="1"/>
</dbReference>
<feature type="transmembrane region" description="Helical" evidence="10">
    <location>
        <begin position="246"/>
        <end position="269"/>
    </location>
</feature>
<dbReference type="PROSITE" id="PS01047">
    <property type="entry name" value="HMA_1"/>
    <property type="match status" value="1"/>
</dbReference>
<dbReference type="SUPFAM" id="SSF56784">
    <property type="entry name" value="HAD-like"/>
    <property type="match status" value="1"/>
</dbReference>
<feature type="transmembrane region" description="Helical" evidence="10">
    <location>
        <begin position="319"/>
        <end position="341"/>
    </location>
</feature>
<comment type="subcellular location">
    <subcellularLocation>
        <location evidence="1">Endomembrane system</location>
        <topology evidence="1">Multi-pass membrane protein</topology>
    </subcellularLocation>
    <subcellularLocation>
        <location evidence="10">Membrane</location>
    </subcellularLocation>
</comment>
<evidence type="ECO:0000256" key="11">
    <source>
        <dbReference type="SAM" id="MobiDB-lite"/>
    </source>
</evidence>
<dbReference type="PRINTS" id="PR00943">
    <property type="entry name" value="CUATPASE"/>
</dbReference>
<dbReference type="SUPFAM" id="SSF55008">
    <property type="entry name" value="HMA, heavy metal-associated domain"/>
    <property type="match status" value="2"/>
</dbReference>
<dbReference type="InterPro" id="IPR001757">
    <property type="entry name" value="P_typ_ATPase"/>
</dbReference>
<evidence type="ECO:0000313" key="14">
    <source>
        <dbReference type="Proteomes" id="UP000243052"/>
    </source>
</evidence>
<feature type="transmembrane region" description="Helical" evidence="10">
    <location>
        <begin position="511"/>
        <end position="534"/>
    </location>
</feature>
<evidence type="ECO:0000256" key="3">
    <source>
        <dbReference type="ARBA" id="ARBA00022692"/>
    </source>
</evidence>
<dbReference type="SFLD" id="SFLDS00003">
    <property type="entry name" value="Haloacid_Dehalogenase"/>
    <property type="match status" value="1"/>
</dbReference>
<evidence type="ECO:0000256" key="9">
    <source>
        <dbReference type="ARBA" id="ARBA00023136"/>
    </source>
</evidence>
<feature type="transmembrane region" description="Helical" evidence="10">
    <location>
        <begin position="289"/>
        <end position="307"/>
    </location>
</feature>
<feature type="transmembrane region" description="Helical" evidence="10">
    <location>
        <begin position="900"/>
        <end position="919"/>
    </location>
</feature>
<dbReference type="Proteomes" id="UP000243052">
    <property type="component" value="Chromosome ii"/>
</dbReference>
<dbReference type="InterPro" id="IPR036163">
    <property type="entry name" value="HMA_dom_sf"/>
</dbReference>
<evidence type="ECO:0000256" key="6">
    <source>
        <dbReference type="ARBA" id="ARBA00022840"/>
    </source>
</evidence>
<evidence type="ECO:0000259" key="12">
    <source>
        <dbReference type="PROSITE" id="PS50846"/>
    </source>
</evidence>
<keyword evidence="9 10" id="KW-0472">Membrane</keyword>
<dbReference type="FunFam" id="2.70.150.10:FF:000002">
    <property type="entry name" value="Copper-transporting ATPase 1, putative"/>
    <property type="match status" value="1"/>
</dbReference>
<keyword evidence="14" id="KW-1185">Reference proteome</keyword>
<evidence type="ECO:0000256" key="4">
    <source>
        <dbReference type="ARBA" id="ARBA00022723"/>
    </source>
</evidence>
<keyword evidence="7" id="KW-1278">Translocase</keyword>
<dbReference type="SUPFAM" id="SSF81665">
    <property type="entry name" value="Calcium ATPase, transmembrane domain M"/>
    <property type="match status" value="1"/>
</dbReference>
<dbReference type="GO" id="GO:0030003">
    <property type="term" value="P:intracellular monoatomic cation homeostasis"/>
    <property type="evidence" value="ECO:0007669"/>
    <property type="project" value="UniProtKB-ARBA"/>
</dbReference>
<organism evidence="13 14">
    <name type="scientific">Eremothecium sinecaudum</name>
    <dbReference type="NCBI Taxonomy" id="45286"/>
    <lineage>
        <taxon>Eukaryota</taxon>
        <taxon>Fungi</taxon>
        <taxon>Dikarya</taxon>
        <taxon>Ascomycota</taxon>
        <taxon>Saccharomycotina</taxon>
        <taxon>Saccharomycetes</taxon>
        <taxon>Saccharomycetales</taxon>
        <taxon>Saccharomycetaceae</taxon>
        <taxon>Eremothecium</taxon>
    </lineage>
</organism>
<dbReference type="InterPro" id="IPR006121">
    <property type="entry name" value="HMA_dom"/>
</dbReference>
<dbReference type="Gene3D" id="3.40.1110.10">
    <property type="entry name" value="Calcium-transporting ATPase, cytoplasmic domain N"/>
    <property type="match status" value="1"/>
</dbReference>
<dbReference type="GO" id="GO:0016020">
    <property type="term" value="C:membrane"/>
    <property type="evidence" value="ECO:0007669"/>
    <property type="project" value="UniProtKB-SubCell"/>
</dbReference>
<reference evidence="13 14" key="1">
    <citation type="submission" date="2016-01" db="EMBL/GenBank/DDBJ databases">
        <title>Genome sequence of the yeast Holleya sinecauda.</title>
        <authorList>
            <person name="Dietrich F.S."/>
        </authorList>
    </citation>
    <scope>NUCLEOTIDE SEQUENCE [LARGE SCALE GENOMIC DNA]</scope>
    <source>
        <strain evidence="13 14">ATCC 58844</strain>
    </source>
</reference>
<dbReference type="GeneID" id="28722630"/>